<dbReference type="Proteomes" id="UP000266673">
    <property type="component" value="Unassembled WGS sequence"/>
</dbReference>
<dbReference type="OrthoDB" id="2442097at2759"/>
<name>A0A397UGW4_9GLOM</name>
<sequence length="543" mass="61901">MENTQSTIDSLRELNSRLVSQIDKLRYKFAEVEAENIKLKAENEKVKAENTDIKADNVKLKQALEEHETRITNLEQKDKVKAITNVSQSSNNTPISDISDNASARMCRLTPNSDVYQETKTRCTTSPIYIKTKSSENKEYDIKTVSQGNDRNNIESSVDIASQISNQQKTIPNTSLPAEDLDDSDEIELTKNQNIELDLIQDLQNCILIASPDSIEIPFKDIVDNEKPFSKITTQSLIHLFMKAIRSGHQEILSWICYSDNFENKVIEIRHKRGVNDKTARTQIYKEMLEHLPGVTSGALRIKTLRARKIHKLFGANGVGIDKVMYVTCSANDISKLTNAQIQNIINQVTSKTVFQGNDQNHVTETEVSITSNLEGMINKNVRSLPKAEVNISSNPICDRTYFCNKIIEQYPNLYKDGNSESVDYYGIADETLCPLCKLAHDDDEDIEGRYKIGSYYIKCEQRGIEIEANKTLTPEYLEWHNKFTGLPNVLTDNIRSKLYKRYKKETGFDPWIMSETFESPQIEKDAEKKTLFVPQICTLSFM</sequence>
<evidence type="ECO:0000313" key="2">
    <source>
        <dbReference type="EMBL" id="RIB08811.1"/>
    </source>
</evidence>
<comment type="caution">
    <text evidence="2">The sequence shown here is derived from an EMBL/GenBank/DDBJ whole genome shotgun (WGS) entry which is preliminary data.</text>
</comment>
<keyword evidence="1" id="KW-0175">Coiled coil</keyword>
<evidence type="ECO:0000256" key="1">
    <source>
        <dbReference type="SAM" id="Coils"/>
    </source>
</evidence>
<gene>
    <name evidence="2" type="ORF">C2G38_2146877</name>
</gene>
<protein>
    <submittedName>
        <fullName evidence="2">Uncharacterized protein</fullName>
    </submittedName>
</protein>
<evidence type="ECO:0000313" key="3">
    <source>
        <dbReference type="Proteomes" id="UP000266673"/>
    </source>
</evidence>
<organism evidence="2 3">
    <name type="scientific">Gigaspora rosea</name>
    <dbReference type="NCBI Taxonomy" id="44941"/>
    <lineage>
        <taxon>Eukaryota</taxon>
        <taxon>Fungi</taxon>
        <taxon>Fungi incertae sedis</taxon>
        <taxon>Mucoromycota</taxon>
        <taxon>Glomeromycotina</taxon>
        <taxon>Glomeromycetes</taxon>
        <taxon>Diversisporales</taxon>
        <taxon>Gigasporaceae</taxon>
        <taxon>Gigaspora</taxon>
    </lineage>
</organism>
<reference evidence="2 3" key="1">
    <citation type="submission" date="2018-06" db="EMBL/GenBank/DDBJ databases">
        <title>Comparative genomics reveals the genomic features of Rhizophagus irregularis, R. cerebriforme, R. diaphanum and Gigaspora rosea, and their symbiotic lifestyle signature.</title>
        <authorList>
            <person name="Morin E."/>
            <person name="San Clemente H."/>
            <person name="Chen E.C.H."/>
            <person name="De La Providencia I."/>
            <person name="Hainaut M."/>
            <person name="Kuo A."/>
            <person name="Kohler A."/>
            <person name="Murat C."/>
            <person name="Tang N."/>
            <person name="Roy S."/>
            <person name="Loubradou J."/>
            <person name="Henrissat B."/>
            <person name="Grigoriev I.V."/>
            <person name="Corradi N."/>
            <person name="Roux C."/>
            <person name="Martin F.M."/>
        </authorList>
    </citation>
    <scope>NUCLEOTIDE SEQUENCE [LARGE SCALE GENOMIC DNA]</scope>
    <source>
        <strain evidence="2 3">DAOM 194757</strain>
    </source>
</reference>
<dbReference type="EMBL" id="QKWP01001458">
    <property type="protein sequence ID" value="RIB08811.1"/>
    <property type="molecule type" value="Genomic_DNA"/>
</dbReference>
<accession>A0A397UGW4</accession>
<dbReference type="AlphaFoldDB" id="A0A397UGW4"/>
<keyword evidence="3" id="KW-1185">Reference proteome</keyword>
<feature type="coiled-coil region" evidence="1">
    <location>
        <begin position="1"/>
        <end position="77"/>
    </location>
</feature>
<proteinExistence type="predicted"/>